<dbReference type="EMBL" id="MLJW01003565">
    <property type="protein sequence ID" value="OIQ71774.1"/>
    <property type="molecule type" value="Genomic_DNA"/>
</dbReference>
<organism evidence="1">
    <name type="scientific">mine drainage metagenome</name>
    <dbReference type="NCBI Taxonomy" id="410659"/>
    <lineage>
        <taxon>unclassified sequences</taxon>
        <taxon>metagenomes</taxon>
        <taxon>ecological metagenomes</taxon>
    </lineage>
</organism>
<reference evidence="1" key="1">
    <citation type="submission" date="2016-10" db="EMBL/GenBank/DDBJ databases">
        <title>Sequence of Gallionella enrichment culture.</title>
        <authorList>
            <person name="Poehlein A."/>
            <person name="Muehling M."/>
            <person name="Daniel R."/>
        </authorList>
    </citation>
    <scope>NUCLEOTIDE SEQUENCE</scope>
</reference>
<gene>
    <name evidence="1" type="ORF">GALL_466090</name>
</gene>
<evidence type="ECO:0000313" key="1">
    <source>
        <dbReference type="EMBL" id="OIQ71774.1"/>
    </source>
</evidence>
<accession>A0A1J5PJT4</accession>
<sequence length="204" mass="22326">MDADTTESLHHLVVARALDEYGCRGVRTNGIDIGAAIDPVIIEDDDANRQLVAADRFDLHAGEPEGRVAFDGEHRLASLDRSGDGIAHADAHDPPGADVDPLARLIHIDDAAREIERVGAFIDQNGVRPLLDDSAQHAERAVIVHRRVVVHQPRRHLGDVFFPLRTDRLHPIGRRGWPIAAHGRKQRGYAGADVADHGSDDFDV</sequence>
<protein>
    <submittedName>
        <fullName evidence="1">Uncharacterized protein</fullName>
    </submittedName>
</protein>
<name>A0A1J5PJT4_9ZZZZ</name>
<comment type="caution">
    <text evidence="1">The sequence shown here is derived from an EMBL/GenBank/DDBJ whole genome shotgun (WGS) entry which is preliminary data.</text>
</comment>
<dbReference type="AlphaFoldDB" id="A0A1J5PJT4"/>
<proteinExistence type="predicted"/>